<accession>A0A1F4UN77</accession>
<evidence type="ECO:0000313" key="2">
    <source>
        <dbReference type="EMBL" id="OGC46441.1"/>
    </source>
</evidence>
<keyword evidence="1" id="KW-0472">Membrane</keyword>
<feature type="transmembrane region" description="Helical" evidence="1">
    <location>
        <begin position="6"/>
        <end position="25"/>
    </location>
</feature>
<name>A0A1F4UN77_UNCKA</name>
<gene>
    <name evidence="2" type="ORF">A2V49_02820</name>
</gene>
<keyword evidence="1" id="KW-0812">Transmembrane</keyword>
<dbReference type="Proteomes" id="UP000178615">
    <property type="component" value="Unassembled WGS sequence"/>
</dbReference>
<dbReference type="EMBL" id="MEUV01000004">
    <property type="protein sequence ID" value="OGC46441.1"/>
    <property type="molecule type" value="Genomic_DNA"/>
</dbReference>
<dbReference type="AlphaFoldDB" id="A0A1F4UN77"/>
<evidence type="ECO:0000313" key="3">
    <source>
        <dbReference type="Proteomes" id="UP000178615"/>
    </source>
</evidence>
<protein>
    <recommendedName>
        <fullName evidence="4">DUF5666 domain-containing protein</fullName>
    </recommendedName>
</protein>
<reference evidence="2 3" key="1">
    <citation type="journal article" date="2016" name="Nat. Commun.">
        <title>Thousands of microbial genomes shed light on interconnected biogeochemical processes in an aquifer system.</title>
        <authorList>
            <person name="Anantharaman K."/>
            <person name="Brown C.T."/>
            <person name="Hug L.A."/>
            <person name="Sharon I."/>
            <person name="Castelle C.J."/>
            <person name="Probst A.J."/>
            <person name="Thomas B.C."/>
            <person name="Singh A."/>
            <person name="Wilkins M.J."/>
            <person name="Karaoz U."/>
            <person name="Brodie E.L."/>
            <person name="Williams K.H."/>
            <person name="Hubbard S.S."/>
            <person name="Banfield J.F."/>
        </authorList>
    </citation>
    <scope>NUCLEOTIDE SEQUENCE [LARGE SCALE GENOMIC DNA]</scope>
</reference>
<evidence type="ECO:0008006" key="4">
    <source>
        <dbReference type="Google" id="ProtNLM"/>
    </source>
</evidence>
<sequence>MNSKSLIITILVALLVGGVGFFGGVKYQQSKEPKFVGQMSRNGNFNSNGNRTGDVYQRRFNGPQGQGMVVGEIISSDAKSITVKLPDGSSKIVILSDTSSINKAVECVRDDLIVGENVKVFGSTNSDGSVTAQNIQINPAQNNNTN</sequence>
<evidence type="ECO:0000256" key="1">
    <source>
        <dbReference type="SAM" id="Phobius"/>
    </source>
</evidence>
<organism evidence="2 3">
    <name type="scientific">candidate division WWE3 bacterium RBG_19FT_COMBO_34_6</name>
    <dbReference type="NCBI Taxonomy" id="1802612"/>
    <lineage>
        <taxon>Bacteria</taxon>
        <taxon>Katanobacteria</taxon>
    </lineage>
</organism>
<keyword evidence="1" id="KW-1133">Transmembrane helix</keyword>
<comment type="caution">
    <text evidence="2">The sequence shown here is derived from an EMBL/GenBank/DDBJ whole genome shotgun (WGS) entry which is preliminary data.</text>
</comment>
<proteinExistence type="predicted"/>